<dbReference type="InterPro" id="IPR036259">
    <property type="entry name" value="MFS_trans_sf"/>
</dbReference>
<comment type="caution">
    <text evidence="3">The sequence shown here is derived from an EMBL/GenBank/DDBJ whole genome shotgun (WGS) entry which is preliminary data.</text>
</comment>
<feature type="transmembrane region" description="Helical" evidence="1">
    <location>
        <begin position="26"/>
        <end position="45"/>
    </location>
</feature>
<proteinExistence type="predicted"/>
<dbReference type="PANTHER" id="PTHR23528">
    <property type="match status" value="1"/>
</dbReference>
<dbReference type="AlphaFoldDB" id="A0A645C596"/>
<feature type="transmembrane region" description="Helical" evidence="1">
    <location>
        <begin position="202"/>
        <end position="219"/>
    </location>
</feature>
<evidence type="ECO:0000256" key="1">
    <source>
        <dbReference type="SAM" id="Phobius"/>
    </source>
</evidence>
<feature type="transmembrane region" description="Helical" evidence="1">
    <location>
        <begin position="265"/>
        <end position="288"/>
    </location>
</feature>
<dbReference type="PANTHER" id="PTHR23528:SF1">
    <property type="entry name" value="MAJOR FACILITATOR SUPERFAMILY (MFS) PROFILE DOMAIN-CONTAINING PROTEIN"/>
    <property type="match status" value="1"/>
</dbReference>
<feature type="domain" description="Major facilitator superfamily (MFS) profile" evidence="2">
    <location>
        <begin position="111"/>
        <end position="307"/>
    </location>
</feature>
<keyword evidence="1" id="KW-0472">Membrane</keyword>
<feature type="transmembrane region" description="Helical" evidence="1">
    <location>
        <begin position="240"/>
        <end position="259"/>
    </location>
</feature>
<dbReference type="PROSITE" id="PS50850">
    <property type="entry name" value="MFS"/>
    <property type="match status" value="1"/>
</dbReference>
<dbReference type="InterPro" id="IPR011701">
    <property type="entry name" value="MFS"/>
</dbReference>
<evidence type="ECO:0000313" key="3">
    <source>
        <dbReference type="EMBL" id="MPM72812.1"/>
    </source>
</evidence>
<dbReference type="Pfam" id="PF07690">
    <property type="entry name" value="MFS_1"/>
    <property type="match status" value="2"/>
</dbReference>
<protein>
    <recommendedName>
        <fullName evidence="2">Major facilitator superfamily (MFS) profile domain-containing protein</fullName>
    </recommendedName>
</protein>
<accession>A0A645C596</accession>
<feature type="transmembrane region" description="Helical" evidence="1">
    <location>
        <begin position="112"/>
        <end position="131"/>
    </location>
</feature>
<evidence type="ECO:0000259" key="2">
    <source>
        <dbReference type="PROSITE" id="PS50850"/>
    </source>
</evidence>
<sequence length="307" mass="33729">MSIYRSPAVALMPDLTPKPLRSKANAVINLMGTFGGIFTLVMISVLKPSVSGSYKPLFFAIVGFMFICITVLLITIRERKLAKKIGIYDVDENRSDASKTESKMDPAVKRSLVFLLISIVFWFFAYNAVSTAFSRYTTAVWGDTTDEYSKYLMSATITATLAFFPIGLLSSRLGRKKVILGGIVIMAASFFAGFFFHSVTVSAYFVFAFVGIGWAAINVNSYPMVVEMSRGSDVGKYTGIYYFFSMAAQIVTPIFSGFLIEKLSIGYRILFPYAAFFSAAAFVTMLFVRHGDSKPDAGSAAEAEEDA</sequence>
<name>A0A645C596_9ZZZZ</name>
<dbReference type="EMBL" id="VSSQ01024976">
    <property type="protein sequence ID" value="MPM72812.1"/>
    <property type="molecule type" value="Genomic_DNA"/>
</dbReference>
<feature type="transmembrane region" description="Helical" evidence="1">
    <location>
        <begin position="178"/>
        <end position="196"/>
    </location>
</feature>
<dbReference type="GO" id="GO:0022857">
    <property type="term" value="F:transmembrane transporter activity"/>
    <property type="evidence" value="ECO:0007669"/>
    <property type="project" value="InterPro"/>
</dbReference>
<keyword evidence="1" id="KW-1133">Transmembrane helix</keyword>
<feature type="transmembrane region" description="Helical" evidence="1">
    <location>
        <begin position="151"/>
        <end position="171"/>
    </location>
</feature>
<dbReference type="SUPFAM" id="SSF103473">
    <property type="entry name" value="MFS general substrate transporter"/>
    <property type="match status" value="1"/>
</dbReference>
<organism evidence="3">
    <name type="scientific">bioreactor metagenome</name>
    <dbReference type="NCBI Taxonomy" id="1076179"/>
    <lineage>
        <taxon>unclassified sequences</taxon>
        <taxon>metagenomes</taxon>
        <taxon>ecological metagenomes</taxon>
    </lineage>
</organism>
<keyword evidence="1" id="KW-0812">Transmembrane</keyword>
<dbReference type="InterPro" id="IPR020846">
    <property type="entry name" value="MFS_dom"/>
</dbReference>
<reference evidence="3" key="1">
    <citation type="submission" date="2019-08" db="EMBL/GenBank/DDBJ databases">
        <authorList>
            <person name="Kucharzyk K."/>
            <person name="Murdoch R.W."/>
            <person name="Higgins S."/>
            <person name="Loffler F."/>
        </authorList>
    </citation>
    <scope>NUCLEOTIDE SEQUENCE</scope>
</reference>
<dbReference type="Gene3D" id="1.20.1250.20">
    <property type="entry name" value="MFS general substrate transporter like domains"/>
    <property type="match status" value="2"/>
</dbReference>
<feature type="transmembrane region" description="Helical" evidence="1">
    <location>
        <begin position="57"/>
        <end position="76"/>
    </location>
</feature>
<gene>
    <name evidence="3" type="ORF">SDC9_119788</name>
</gene>